<feature type="domain" description="RNA polymerase sigma-70" evidence="6">
    <location>
        <begin position="229"/>
        <end position="242"/>
    </location>
</feature>
<comment type="similarity">
    <text evidence="1">Belongs to the sigma-70 factor family.</text>
</comment>
<dbReference type="InterPro" id="IPR013324">
    <property type="entry name" value="RNA_pol_sigma_r3/r4-like"/>
</dbReference>
<evidence type="ECO:0000256" key="5">
    <source>
        <dbReference type="ARBA" id="ARBA00023163"/>
    </source>
</evidence>
<evidence type="ECO:0000256" key="3">
    <source>
        <dbReference type="ARBA" id="ARBA00023082"/>
    </source>
</evidence>
<dbReference type="InterPro" id="IPR014284">
    <property type="entry name" value="RNA_pol_sigma-70_dom"/>
</dbReference>
<sequence>MAMTTTTTTTTTICSTISPLKSPCTSLQPPSVSSSSSSWKFGTNLLSKEAVTIAAANEAVVLARAAVKVARDAVALASLTEEVWFDGEGGRGVERDGRSDLMFRRKKRRKRRKGFGRLEVDDRKDGQCQRLVMYEPVQSEYFGWPEEAELCLRLQDQARLDAVRRRIAETQEYEPTLEQLAKALEMKKRSVNRILCNGRESLKSITCSHRKLVISIAIDYQGKGLGLQDLIQEGSIGLLRGAQRFDPKRGYKLSTYAYWWIKEAIISAISKNGRLIRLPGNTWAMGAKIAEANSVLRTALRRSPSYDEIAEVLNVHVSTVRLHFERTKSPLSLDRSLTDQGCMTLQEIIAGPDETIPEKIIEKQLMKQELEKLLQTLSKREAHILRLKFGLNGQAPQSCEEIGRLLKLSRERIRQIKVTALMKLRRIGIATNFKAYYA</sequence>
<keyword evidence="3" id="KW-0731">Sigma factor</keyword>
<dbReference type="PANTHER" id="PTHR30603:SF47">
    <property type="entry name" value="RNA POLYMERASE SIGMA FACTOR SIGD, CHLOROPLASTIC"/>
    <property type="match status" value="1"/>
</dbReference>
<dbReference type="InterPro" id="IPR000943">
    <property type="entry name" value="RNA_pol_sigma70"/>
</dbReference>
<dbReference type="SUPFAM" id="SSF88946">
    <property type="entry name" value="Sigma2 domain of RNA polymerase sigma factors"/>
    <property type="match status" value="1"/>
</dbReference>
<dbReference type="PANTHER" id="PTHR30603">
    <property type="entry name" value="RNA POLYMERASE SIGMA FACTOR RPO"/>
    <property type="match status" value="1"/>
</dbReference>
<keyword evidence="2" id="KW-0805">Transcription regulation</keyword>
<name>A0A2P2L056_RHIMU</name>
<dbReference type="Pfam" id="PF04545">
    <property type="entry name" value="Sigma70_r4"/>
    <property type="match status" value="1"/>
</dbReference>
<dbReference type="GO" id="GO:0016987">
    <property type="term" value="F:sigma factor activity"/>
    <property type="evidence" value="ECO:0007669"/>
    <property type="project" value="UniProtKB-KW"/>
</dbReference>
<dbReference type="InterPro" id="IPR050239">
    <property type="entry name" value="Sigma-70_RNA_pol_init_factors"/>
</dbReference>
<dbReference type="AlphaFoldDB" id="A0A2P2L056"/>
<protein>
    <submittedName>
        <fullName evidence="7">RNA polymerase sigma factor sigDic isoform X1</fullName>
    </submittedName>
</protein>
<dbReference type="Pfam" id="PF04539">
    <property type="entry name" value="Sigma70_r3"/>
    <property type="match status" value="1"/>
</dbReference>
<evidence type="ECO:0000259" key="6">
    <source>
        <dbReference type="PROSITE" id="PS00715"/>
    </source>
</evidence>
<keyword evidence="4" id="KW-0238">DNA-binding</keyword>
<dbReference type="InterPro" id="IPR013325">
    <property type="entry name" value="RNA_pol_sigma_r2"/>
</dbReference>
<proteinExistence type="inferred from homology"/>
<dbReference type="GO" id="GO:0006352">
    <property type="term" value="P:DNA-templated transcription initiation"/>
    <property type="evidence" value="ECO:0007669"/>
    <property type="project" value="InterPro"/>
</dbReference>
<organism evidence="7">
    <name type="scientific">Rhizophora mucronata</name>
    <name type="common">Asiatic mangrove</name>
    <dbReference type="NCBI Taxonomy" id="61149"/>
    <lineage>
        <taxon>Eukaryota</taxon>
        <taxon>Viridiplantae</taxon>
        <taxon>Streptophyta</taxon>
        <taxon>Embryophyta</taxon>
        <taxon>Tracheophyta</taxon>
        <taxon>Spermatophyta</taxon>
        <taxon>Magnoliopsida</taxon>
        <taxon>eudicotyledons</taxon>
        <taxon>Gunneridae</taxon>
        <taxon>Pentapetalae</taxon>
        <taxon>rosids</taxon>
        <taxon>fabids</taxon>
        <taxon>Malpighiales</taxon>
        <taxon>Rhizophoraceae</taxon>
        <taxon>Rhizophora</taxon>
    </lineage>
</organism>
<dbReference type="InterPro" id="IPR007630">
    <property type="entry name" value="RNA_pol_sigma70_r4"/>
</dbReference>
<evidence type="ECO:0000313" key="7">
    <source>
        <dbReference type="EMBL" id="MBX11353.1"/>
    </source>
</evidence>
<dbReference type="EMBL" id="GGEC01030869">
    <property type="protein sequence ID" value="MBX11353.1"/>
    <property type="molecule type" value="Transcribed_RNA"/>
</dbReference>
<evidence type="ECO:0000256" key="2">
    <source>
        <dbReference type="ARBA" id="ARBA00023015"/>
    </source>
</evidence>
<evidence type="ECO:0000256" key="4">
    <source>
        <dbReference type="ARBA" id="ARBA00023125"/>
    </source>
</evidence>
<dbReference type="InterPro" id="IPR036388">
    <property type="entry name" value="WH-like_DNA-bd_sf"/>
</dbReference>
<dbReference type="PROSITE" id="PS00715">
    <property type="entry name" value="SIGMA70_1"/>
    <property type="match status" value="1"/>
</dbReference>
<dbReference type="Pfam" id="PF04542">
    <property type="entry name" value="Sigma70_r2"/>
    <property type="match status" value="1"/>
</dbReference>
<dbReference type="PRINTS" id="PR00046">
    <property type="entry name" value="SIGMA70FCT"/>
</dbReference>
<evidence type="ECO:0000256" key="1">
    <source>
        <dbReference type="ARBA" id="ARBA00007788"/>
    </source>
</evidence>
<dbReference type="Gene3D" id="1.10.601.10">
    <property type="entry name" value="RNA Polymerase Primary Sigma Factor"/>
    <property type="match status" value="1"/>
</dbReference>
<dbReference type="InterPro" id="IPR007624">
    <property type="entry name" value="RNA_pol_sigma70_r3"/>
</dbReference>
<dbReference type="GO" id="GO:0071482">
    <property type="term" value="P:cellular response to light stimulus"/>
    <property type="evidence" value="ECO:0007669"/>
    <property type="project" value="UniProtKB-ARBA"/>
</dbReference>
<dbReference type="Gene3D" id="1.10.10.10">
    <property type="entry name" value="Winged helix-like DNA-binding domain superfamily/Winged helix DNA-binding domain"/>
    <property type="match status" value="2"/>
</dbReference>
<reference evidence="7" key="1">
    <citation type="submission" date="2018-02" db="EMBL/GenBank/DDBJ databases">
        <title>Rhizophora mucronata_Transcriptome.</title>
        <authorList>
            <person name="Meera S.P."/>
            <person name="Sreeshan A."/>
            <person name="Augustine A."/>
        </authorList>
    </citation>
    <scope>NUCLEOTIDE SEQUENCE</scope>
    <source>
        <tissue evidence="7">Leaf</tissue>
    </source>
</reference>
<dbReference type="SUPFAM" id="SSF88659">
    <property type="entry name" value="Sigma3 and sigma4 domains of RNA polymerase sigma factors"/>
    <property type="match status" value="2"/>
</dbReference>
<dbReference type="NCBIfam" id="TIGR02937">
    <property type="entry name" value="sigma70-ECF"/>
    <property type="match status" value="1"/>
</dbReference>
<accession>A0A2P2L056</accession>
<dbReference type="CDD" id="cd06171">
    <property type="entry name" value="Sigma70_r4"/>
    <property type="match status" value="1"/>
</dbReference>
<dbReference type="InterPro" id="IPR007627">
    <property type="entry name" value="RNA_pol_sigma70_r2"/>
</dbReference>
<dbReference type="GO" id="GO:0003677">
    <property type="term" value="F:DNA binding"/>
    <property type="evidence" value="ECO:0007669"/>
    <property type="project" value="UniProtKB-KW"/>
</dbReference>
<keyword evidence="5" id="KW-0804">Transcription</keyword>